<feature type="transmembrane region" description="Helical" evidence="4">
    <location>
        <begin position="165"/>
        <end position="183"/>
    </location>
</feature>
<evidence type="ECO:0000259" key="5">
    <source>
        <dbReference type="PROSITE" id="PS50850"/>
    </source>
</evidence>
<feature type="transmembrane region" description="Helical" evidence="4">
    <location>
        <begin position="278"/>
        <end position="295"/>
    </location>
</feature>
<name>A0A7C1GUS4_9BACT</name>
<gene>
    <name evidence="6" type="ORF">ENN47_11525</name>
</gene>
<proteinExistence type="predicted"/>
<dbReference type="InterPro" id="IPR036259">
    <property type="entry name" value="MFS_trans_sf"/>
</dbReference>
<organism evidence="6">
    <name type="scientific">Mesotoga infera</name>
    <dbReference type="NCBI Taxonomy" id="1236046"/>
    <lineage>
        <taxon>Bacteria</taxon>
        <taxon>Thermotogati</taxon>
        <taxon>Thermotogota</taxon>
        <taxon>Thermotogae</taxon>
        <taxon>Kosmotogales</taxon>
        <taxon>Kosmotogaceae</taxon>
        <taxon>Mesotoga</taxon>
    </lineage>
</organism>
<dbReference type="Pfam" id="PF07690">
    <property type="entry name" value="MFS_1"/>
    <property type="match status" value="1"/>
</dbReference>
<protein>
    <submittedName>
        <fullName evidence="6">MFS transporter</fullName>
    </submittedName>
</protein>
<evidence type="ECO:0000256" key="4">
    <source>
        <dbReference type="SAM" id="Phobius"/>
    </source>
</evidence>
<dbReference type="InterPro" id="IPR053160">
    <property type="entry name" value="MFS_DHA3_Transporter"/>
</dbReference>
<dbReference type="PANTHER" id="PTHR23530">
    <property type="entry name" value="TRANSPORT PROTEIN-RELATED"/>
    <property type="match status" value="1"/>
</dbReference>
<dbReference type="AlphaFoldDB" id="A0A7C1GUS4"/>
<feature type="transmembrane region" description="Helical" evidence="4">
    <location>
        <begin position="12"/>
        <end position="33"/>
    </location>
</feature>
<dbReference type="EMBL" id="DSBT01000350">
    <property type="protein sequence ID" value="HDP78783.1"/>
    <property type="molecule type" value="Genomic_DNA"/>
</dbReference>
<reference evidence="6" key="1">
    <citation type="journal article" date="2020" name="mSystems">
        <title>Genome- and Community-Level Interaction Insights into Carbon Utilization and Element Cycling Functions of Hydrothermarchaeota in Hydrothermal Sediment.</title>
        <authorList>
            <person name="Zhou Z."/>
            <person name="Liu Y."/>
            <person name="Xu W."/>
            <person name="Pan J."/>
            <person name="Luo Z.H."/>
            <person name="Li M."/>
        </authorList>
    </citation>
    <scope>NUCLEOTIDE SEQUENCE [LARGE SCALE GENOMIC DNA]</scope>
    <source>
        <strain evidence="6">SpSt-1179</strain>
    </source>
</reference>
<dbReference type="Gene3D" id="1.20.1250.20">
    <property type="entry name" value="MFS general substrate transporter like domains"/>
    <property type="match status" value="1"/>
</dbReference>
<comment type="caution">
    <text evidence="6">The sequence shown here is derived from an EMBL/GenBank/DDBJ whole genome shotgun (WGS) entry which is preliminary data.</text>
</comment>
<sequence length="408" mass="45314">MSEKMERNISVYYRFKFTQGMMIIGPVLVPYMIFKGLNYSEIMLLQSISAVAVVLFEVPTGSVADRFSRKFSLTISSVVMGFALSLYILFEDFAAFVVAELLFGLGMTFSSGADSAILYESLSRLDREKDYSGIESRTLSNIFVGQAIGSIVSGVLYSVSPYAPFWISVGMIMVSGGYSLLFTEPPNREKSHHSYFVHVVKSFGDAFTKPRVRWIIYFSAMMGVMLRASFWLYEPYFKLVELDIALYGVIFAAFNTVCALSSRYLIRLFDNMRPRKALTLLGVFMAGAYLFPIVLVGIGSIAFLFLGQIVRALYPPIMRFYVNSNVGDAFRATVISIVSLSASLSFAIFSPAIGVGLDRGGAIPVYLVMGSVTLVGSLALWQVRNLQKKKKADREAAEKELADIVEEH</sequence>
<evidence type="ECO:0000256" key="2">
    <source>
        <dbReference type="ARBA" id="ARBA00022989"/>
    </source>
</evidence>
<feature type="transmembrane region" description="Helical" evidence="4">
    <location>
        <begin position="334"/>
        <end position="357"/>
    </location>
</feature>
<feature type="transmembrane region" description="Helical" evidence="4">
    <location>
        <begin position="139"/>
        <end position="159"/>
    </location>
</feature>
<accession>A0A7C1GUS4</accession>
<feature type="transmembrane region" description="Helical" evidence="4">
    <location>
        <begin position="363"/>
        <end position="381"/>
    </location>
</feature>
<dbReference type="InterPro" id="IPR020846">
    <property type="entry name" value="MFS_dom"/>
</dbReference>
<dbReference type="SUPFAM" id="SSF103473">
    <property type="entry name" value="MFS general substrate transporter"/>
    <property type="match status" value="1"/>
</dbReference>
<evidence type="ECO:0000256" key="3">
    <source>
        <dbReference type="ARBA" id="ARBA00023136"/>
    </source>
</evidence>
<dbReference type="PROSITE" id="PS50850">
    <property type="entry name" value="MFS"/>
    <property type="match status" value="1"/>
</dbReference>
<feature type="transmembrane region" description="Helical" evidence="4">
    <location>
        <begin position="96"/>
        <end position="119"/>
    </location>
</feature>
<dbReference type="GO" id="GO:0022857">
    <property type="term" value="F:transmembrane transporter activity"/>
    <property type="evidence" value="ECO:0007669"/>
    <property type="project" value="InterPro"/>
</dbReference>
<dbReference type="PANTHER" id="PTHR23530:SF1">
    <property type="entry name" value="PERMEASE, MAJOR FACILITATOR SUPERFAMILY-RELATED"/>
    <property type="match status" value="1"/>
</dbReference>
<dbReference type="Proteomes" id="UP000886198">
    <property type="component" value="Unassembled WGS sequence"/>
</dbReference>
<feature type="transmembrane region" description="Helical" evidence="4">
    <location>
        <begin position="71"/>
        <end position="90"/>
    </location>
</feature>
<keyword evidence="3 4" id="KW-0472">Membrane</keyword>
<dbReference type="InterPro" id="IPR011701">
    <property type="entry name" value="MFS"/>
</dbReference>
<keyword evidence="2 4" id="KW-1133">Transmembrane helix</keyword>
<feature type="transmembrane region" description="Helical" evidence="4">
    <location>
        <begin position="214"/>
        <end position="233"/>
    </location>
</feature>
<feature type="transmembrane region" description="Helical" evidence="4">
    <location>
        <begin position="301"/>
        <end position="322"/>
    </location>
</feature>
<evidence type="ECO:0000256" key="1">
    <source>
        <dbReference type="ARBA" id="ARBA00022692"/>
    </source>
</evidence>
<evidence type="ECO:0000313" key="6">
    <source>
        <dbReference type="EMBL" id="HDP78783.1"/>
    </source>
</evidence>
<keyword evidence="1 4" id="KW-0812">Transmembrane</keyword>
<feature type="transmembrane region" description="Helical" evidence="4">
    <location>
        <begin position="245"/>
        <end position="266"/>
    </location>
</feature>
<feature type="domain" description="Major facilitator superfamily (MFS) profile" evidence="5">
    <location>
        <begin position="1"/>
        <end position="388"/>
    </location>
</feature>
<feature type="transmembrane region" description="Helical" evidence="4">
    <location>
        <begin position="39"/>
        <end position="59"/>
    </location>
</feature>